<gene>
    <name evidence="2" type="ORF">HDK90DRAFT_290136</name>
</gene>
<evidence type="ECO:0000313" key="3">
    <source>
        <dbReference type="Proteomes" id="UP001492380"/>
    </source>
</evidence>
<sequence>MMSPACAPAPGPGPAASFLAAGGSRCFWLCSAHDAHPGSSEPRISMKNIATIHDAFGKDLIAGSAGHASGRMSVCAPPRGSTNEVERSTAEGFESDDLSPGAAWSHGHDASVSVRRHPELGSLVTGHRRRRRDFCIESAAWRVEKRKISCRTAGCTDGDRR</sequence>
<dbReference type="Proteomes" id="UP001492380">
    <property type="component" value="Unassembled WGS sequence"/>
</dbReference>
<name>A0ABR1YJH0_9PEZI</name>
<protein>
    <submittedName>
        <fullName evidence="2">Uncharacterized protein</fullName>
    </submittedName>
</protein>
<dbReference type="EMBL" id="JBBWRZ010000007">
    <property type="protein sequence ID" value="KAK8231903.1"/>
    <property type="molecule type" value="Genomic_DNA"/>
</dbReference>
<feature type="region of interest" description="Disordered" evidence="1">
    <location>
        <begin position="71"/>
        <end position="110"/>
    </location>
</feature>
<organism evidence="2 3">
    <name type="scientific">Phyllosticta capitalensis</name>
    <dbReference type="NCBI Taxonomy" id="121624"/>
    <lineage>
        <taxon>Eukaryota</taxon>
        <taxon>Fungi</taxon>
        <taxon>Dikarya</taxon>
        <taxon>Ascomycota</taxon>
        <taxon>Pezizomycotina</taxon>
        <taxon>Dothideomycetes</taxon>
        <taxon>Dothideomycetes incertae sedis</taxon>
        <taxon>Botryosphaeriales</taxon>
        <taxon>Phyllostictaceae</taxon>
        <taxon>Phyllosticta</taxon>
    </lineage>
</organism>
<evidence type="ECO:0000256" key="1">
    <source>
        <dbReference type="SAM" id="MobiDB-lite"/>
    </source>
</evidence>
<evidence type="ECO:0000313" key="2">
    <source>
        <dbReference type="EMBL" id="KAK8231903.1"/>
    </source>
</evidence>
<comment type="caution">
    <text evidence="2">The sequence shown here is derived from an EMBL/GenBank/DDBJ whole genome shotgun (WGS) entry which is preliminary data.</text>
</comment>
<proteinExistence type="predicted"/>
<accession>A0ABR1YJH0</accession>
<reference evidence="2 3" key="1">
    <citation type="submission" date="2024-04" db="EMBL/GenBank/DDBJ databases">
        <title>Phyllosticta paracitricarpa is synonymous to the EU quarantine fungus P. citricarpa based on phylogenomic analyses.</title>
        <authorList>
            <consortium name="Lawrence Berkeley National Laboratory"/>
            <person name="Van Ingen-Buijs V.A."/>
            <person name="Van Westerhoven A.C."/>
            <person name="Haridas S."/>
            <person name="Skiadas P."/>
            <person name="Martin F."/>
            <person name="Groenewald J.Z."/>
            <person name="Crous P.W."/>
            <person name="Seidl M.F."/>
        </authorList>
    </citation>
    <scope>NUCLEOTIDE SEQUENCE [LARGE SCALE GENOMIC DNA]</scope>
    <source>
        <strain evidence="2 3">CBS 123374</strain>
    </source>
</reference>
<keyword evidence="3" id="KW-1185">Reference proteome</keyword>